<organism evidence="2 3">
    <name type="scientific">Trichodelitschia bisporula</name>
    <dbReference type="NCBI Taxonomy" id="703511"/>
    <lineage>
        <taxon>Eukaryota</taxon>
        <taxon>Fungi</taxon>
        <taxon>Dikarya</taxon>
        <taxon>Ascomycota</taxon>
        <taxon>Pezizomycotina</taxon>
        <taxon>Dothideomycetes</taxon>
        <taxon>Dothideomycetes incertae sedis</taxon>
        <taxon>Phaeotrichales</taxon>
        <taxon>Phaeotrichaceae</taxon>
        <taxon>Trichodelitschia</taxon>
    </lineage>
</organism>
<dbReference type="AlphaFoldDB" id="A0A6G1HLA3"/>
<name>A0A6G1HLA3_9PEZI</name>
<dbReference type="GO" id="GO:0030687">
    <property type="term" value="C:preribosome, large subunit precursor"/>
    <property type="evidence" value="ECO:0007669"/>
    <property type="project" value="TreeGrafter"/>
</dbReference>
<keyword evidence="3" id="KW-1185">Reference proteome</keyword>
<dbReference type="Proteomes" id="UP000799640">
    <property type="component" value="Unassembled WGS sequence"/>
</dbReference>
<accession>A0A6G1HLA3</accession>
<dbReference type="OrthoDB" id="10263222at2759"/>
<proteinExistence type="predicted"/>
<evidence type="ECO:0000313" key="3">
    <source>
        <dbReference type="Proteomes" id="UP000799640"/>
    </source>
</evidence>
<dbReference type="EMBL" id="ML996705">
    <property type="protein sequence ID" value="KAF2396790.1"/>
    <property type="molecule type" value="Genomic_DNA"/>
</dbReference>
<dbReference type="PANTHER" id="PTHR15002:SF0">
    <property type="entry name" value="RIBOSOMAL BIOGENESIS PROTEIN LAS1L"/>
    <property type="match status" value="1"/>
</dbReference>
<feature type="compositionally biased region" description="Acidic residues" evidence="1">
    <location>
        <begin position="397"/>
        <end position="416"/>
    </location>
</feature>
<protein>
    <submittedName>
        <fullName evidence="2">Las1-domain-containing protein</fullName>
    </submittedName>
</protein>
<dbReference type="GO" id="GO:0090730">
    <property type="term" value="C:Las1 complex"/>
    <property type="evidence" value="ECO:0007669"/>
    <property type="project" value="InterPro"/>
</dbReference>
<gene>
    <name evidence="2" type="ORF">EJ06DRAFT_171894</name>
</gene>
<dbReference type="GO" id="GO:0000470">
    <property type="term" value="P:maturation of LSU-rRNA"/>
    <property type="evidence" value="ECO:0007669"/>
    <property type="project" value="TreeGrafter"/>
</dbReference>
<dbReference type="InterPro" id="IPR007174">
    <property type="entry name" value="Las1"/>
</dbReference>
<reference evidence="2" key="1">
    <citation type="journal article" date="2020" name="Stud. Mycol.">
        <title>101 Dothideomycetes genomes: a test case for predicting lifestyles and emergence of pathogens.</title>
        <authorList>
            <person name="Haridas S."/>
            <person name="Albert R."/>
            <person name="Binder M."/>
            <person name="Bloem J."/>
            <person name="Labutti K."/>
            <person name="Salamov A."/>
            <person name="Andreopoulos B."/>
            <person name="Baker S."/>
            <person name="Barry K."/>
            <person name="Bills G."/>
            <person name="Bluhm B."/>
            <person name="Cannon C."/>
            <person name="Castanera R."/>
            <person name="Culley D."/>
            <person name="Daum C."/>
            <person name="Ezra D."/>
            <person name="Gonzalez J."/>
            <person name="Henrissat B."/>
            <person name="Kuo A."/>
            <person name="Liang C."/>
            <person name="Lipzen A."/>
            <person name="Lutzoni F."/>
            <person name="Magnuson J."/>
            <person name="Mondo S."/>
            <person name="Nolan M."/>
            <person name="Ohm R."/>
            <person name="Pangilinan J."/>
            <person name="Park H.-J."/>
            <person name="Ramirez L."/>
            <person name="Alfaro M."/>
            <person name="Sun H."/>
            <person name="Tritt A."/>
            <person name="Yoshinaga Y."/>
            <person name="Zwiers L.-H."/>
            <person name="Turgeon B."/>
            <person name="Goodwin S."/>
            <person name="Spatafora J."/>
            <person name="Crous P."/>
            <person name="Grigoriev I."/>
        </authorList>
    </citation>
    <scope>NUCLEOTIDE SEQUENCE</scope>
    <source>
        <strain evidence="2">CBS 262.69</strain>
    </source>
</reference>
<dbReference type="Pfam" id="PF04031">
    <property type="entry name" value="Las1"/>
    <property type="match status" value="1"/>
</dbReference>
<sequence length="453" mass="50594">MPKLTIRAWRNTAELLEVREMLYPPQGIEGPDPEHVELQRQGIAIVLTWARRTRLPHAMISTAQLFDVLVRHQYPLEGNALPPHIAQTLYASTIARTVTGLCDLAQASATKRSMFEVARSIGVCDAWVEIRHDITHGRLPGLRLLELTAQEMVEWLHDEFWDKLGGVAENCAWKKWQMDGEEAKLVTLLKAYLAARLQAARADLTARVKTSAATHAGFGAVAAGAGAATAGSDAAMHRTVREVSRICGRHATMWELLTQVLIREKMMLPRSGEVQMNGAFKLWDPLLQALAARRSVFVKELMAVLLAPLEVDDPPRGIHESWRRRALAGWIEHLFHDKAWRGLAAGDVWDGLGDKVLQACVLHVGEASWPSSLVNRVLKRKAVRKVWGSIWYAADTENEVEEPEEEEEEEEEEADGADGMQVDTPAMKMKTVRQQAGWHAWEGAWVPRPIGVV</sequence>
<dbReference type="GO" id="GO:0000460">
    <property type="term" value="P:maturation of 5.8S rRNA"/>
    <property type="evidence" value="ECO:0007669"/>
    <property type="project" value="TreeGrafter"/>
</dbReference>
<evidence type="ECO:0000313" key="2">
    <source>
        <dbReference type="EMBL" id="KAF2396790.1"/>
    </source>
</evidence>
<dbReference type="PANTHER" id="PTHR15002">
    <property type="entry name" value="RIBOSOMAL BIOGENESIS PROTEIN LAS1L"/>
    <property type="match status" value="1"/>
</dbReference>
<dbReference type="GO" id="GO:0004519">
    <property type="term" value="F:endonuclease activity"/>
    <property type="evidence" value="ECO:0007669"/>
    <property type="project" value="InterPro"/>
</dbReference>
<evidence type="ECO:0000256" key="1">
    <source>
        <dbReference type="SAM" id="MobiDB-lite"/>
    </source>
</evidence>
<feature type="region of interest" description="Disordered" evidence="1">
    <location>
        <begin position="397"/>
        <end position="424"/>
    </location>
</feature>